<evidence type="ECO:0000313" key="5">
    <source>
        <dbReference type="Proteomes" id="UP001046870"/>
    </source>
</evidence>
<dbReference type="PANTHER" id="PTHR15215:SF2">
    <property type="entry name" value="PROTEIN THEMIS2"/>
    <property type="match status" value="1"/>
</dbReference>
<reference evidence="4" key="1">
    <citation type="submission" date="2021-01" db="EMBL/GenBank/DDBJ databases">
        <authorList>
            <person name="Zahm M."/>
            <person name="Roques C."/>
            <person name="Cabau C."/>
            <person name="Klopp C."/>
            <person name="Donnadieu C."/>
            <person name="Jouanno E."/>
            <person name="Lampietro C."/>
            <person name="Louis A."/>
            <person name="Herpin A."/>
            <person name="Echchiki A."/>
            <person name="Berthelot C."/>
            <person name="Parey E."/>
            <person name="Roest-Crollius H."/>
            <person name="Braasch I."/>
            <person name="Postlethwait J."/>
            <person name="Bobe J."/>
            <person name="Montfort J."/>
            <person name="Bouchez O."/>
            <person name="Begum T."/>
            <person name="Mejri S."/>
            <person name="Adams A."/>
            <person name="Chen W.-J."/>
            <person name="Guiguen Y."/>
        </authorList>
    </citation>
    <scope>NUCLEOTIDE SEQUENCE</scope>
    <source>
        <strain evidence="4">YG-15Mar2019-1</strain>
        <tissue evidence="4">Brain</tissue>
    </source>
</reference>
<evidence type="ECO:0000256" key="2">
    <source>
        <dbReference type="SAM" id="MobiDB-lite"/>
    </source>
</evidence>
<dbReference type="Proteomes" id="UP001046870">
    <property type="component" value="Chromosome 10"/>
</dbReference>
<feature type="region of interest" description="Disordered" evidence="2">
    <location>
        <begin position="556"/>
        <end position="672"/>
    </location>
</feature>
<dbReference type="GO" id="GO:0005634">
    <property type="term" value="C:nucleus"/>
    <property type="evidence" value="ECO:0007669"/>
    <property type="project" value="TreeGrafter"/>
</dbReference>
<keyword evidence="5" id="KW-1185">Reference proteome</keyword>
<comment type="similarity">
    <text evidence="1">Belongs to the themis family.</text>
</comment>
<organism evidence="4 5">
    <name type="scientific">Megalops atlanticus</name>
    <name type="common">Tarpon</name>
    <name type="synonym">Clupea gigantea</name>
    <dbReference type="NCBI Taxonomy" id="7932"/>
    <lineage>
        <taxon>Eukaryota</taxon>
        <taxon>Metazoa</taxon>
        <taxon>Chordata</taxon>
        <taxon>Craniata</taxon>
        <taxon>Vertebrata</taxon>
        <taxon>Euteleostomi</taxon>
        <taxon>Actinopterygii</taxon>
        <taxon>Neopterygii</taxon>
        <taxon>Teleostei</taxon>
        <taxon>Elopiformes</taxon>
        <taxon>Megalopidae</taxon>
        <taxon>Megalops</taxon>
    </lineage>
</organism>
<proteinExistence type="inferred from homology"/>
<feature type="compositionally biased region" description="Basic and acidic residues" evidence="2">
    <location>
        <begin position="663"/>
        <end position="672"/>
    </location>
</feature>
<dbReference type="InterPro" id="IPR039671">
    <property type="entry name" value="THEMIS"/>
</dbReference>
<feature type="compositionally biased region" description="Polar residues" evidence="2">
    <location>
        <begin position="637"/>
        <end position="652"/>
    </location>
</feature>
<name>A0A9D3PVE1_MEGAT</name>
<dbReference type="AlphaFoldDB" id="A0A9D3PVE1"/>
<accession>A0A9D3PVE1</accession>
<comment type="caution">
    <text evidence="4">The sequence shown here is derived from an EMBL/GenBank/DDBJ whole genome shotgun (WGS) entry which is preliminary data.</text>
</comment>
<feature type="domain" description="CABIT" evidence="3">
    <location>
        <begin position="23"/>
        <end position="251"/>
    </location>
</feature>
<dbReference type="InterPro" id="IPR025946">
    <property type="entry name" value="CABIT_dom"/>
</dbReference>
<dbReference type="GO" id="GO:0005737">
    <property type="term" value="C:cytoplasm"/>
    <property type="evidence" value="ECO:0007669"/>
    <property type="project" value="TreeGrafter"/>
</dbReference>
<protein>
    <recommendedName>
        <fullName evidence="3">CABIT domain-containing protein</fullName>
    </recommendedName>
</protein>
<dbReference type="PANTHER" id="PTHR15215">
    <property type="entry name" value="CABIT DOMAIN-CONTAINING PROTEIN"/>
    <property type="match status" value="1"/>
</dbReference>
<feature type="domain" description="CABIT" evidence="3">
    <location>
        <begin position="270"/>
        <end position="498"/>
    </location>
</feature>
<evidence type="ECO:0000313" key="4">
    <source>
        <dbReference type="EMBL" id="KAG7469105.1"/>
    </source>
</evidence>
<dbReference type="GO" id="GO:0050852">
    <property type="term" value="P:T cell receptor signaling pathway"/>
    <property type="evidence" value="ECO:0007669"/>
    <property type="project" value="TreeGrafter"/>
</dbReference>
<sequence length="689" mass="77067">MQAAGADTLSLQEYVASVDKTTLPRILQVCSGVYFQGSVYELSGSEVCLSTGDLVKIIGLERQSATCEDISTKETSELPLDYSGLFRLVPEDIPFCSIEEMVSLVPTEADACDSFSFTCRHQVTLEGCTVEAGEVVTMLSVESRDREEGHARCRLRDHTGAPQDVLIPLSCRGEFYENDNGHSYSLQEILATPRLLHRRFRHSKASRCGGPLVLSIVYQVQAIMHLRKNVVKFPSSLEVEVVDVTEQSQDVEFVTPLSLAEVALQPEQAFPAVAEILEGPEAAQSLFRCGWLPALHKGRLLVLHGAGDSPVVLASSFKGKKERQYFLLSQRYGGSLRRRPRDFASVYELYAASLCHPGLRVSVSKHCEAPEESLPSLSVGDQLEVLSSRKMELTCDGEKQAVEVLVCNRMPEEEDDEEEDEDRGEEIEEVCLPMFLEGHFVEKITDNKKYSLGDLCKRFTLPLDVKVAKRDTGMESDPLAGFSALRLEEASVEPTVRASLPDKPDLCFELPVRWLTMSLSFTKDPLPWPPGQPPELRWETVTEVTDNFYYEFRKLTGCNMAPPPRPPKRRVSTEKPPRPATKSSSSPRPDRPHSKSHTLSQDMGQLKLSDWTDRSPLPPPPDISDEAPPLIPRKPNSKPSSRAPPNTYVQTPKSKSGKRKKDKERYSDSDHDYEMIDMVKKAQESVMFY</sequence>
<dbReference type="EMBL" id="JAFDVH010000010">
    <property type="protein sequence ID" value="KAG7469105.1"/>
    <property type="molecule type" value="Genomic_DNA"/>
</dbReference>
<gene>
    <name evidence="4" type="ORF">MATL_G00125290</name>
</gene>
<evidence type="ECO:0000256" key="1">
    <source>
        <dbReference type="ARBA" id="ARBA00006414"/>
    </source>
</evidence>
<dbReference type="Pfam" id="PF12736">
    <property type="entry name" value="CABIT"/>
    <property type="match status" value="2"/>
</dbReference>
<dbReference type="OrthoDB" id="9030353at2759"/>
<evidence type="ECO:0000259" key="3">
    <source>
        <dbReference type="Pfam" id="PF12736"/>
    </source>
</evidence>